<feature type="chain" id="PRO_5019316677" evidence="1">
    <location>
        <begin position="23"/>
        <end position="278"/>
    </location>
</feature>
<name>A0A432YUX2_9GAMM</name>
<evidence type="ECO:0000256" key="1">
    <source>
        <dbReference type="SAM" id="SignalP"/>
    </source>
</evidence>
<evidence type="ECO:0000313" key="3">
    <source>
        <dbReference type="Proteomes" id="UP000288058"/>
    </source>
</evidence>
<dbReference type="EMBL" id="PIQC01000007">
    <property type="protein sequence ID" value="RUO67128.1"/>
    <property type="molecule type" value="Genomic_DNA"/>
</dbReference>
<proteinExistence type="predicted"/>
<gene>
    <name evidence="2" type="ORF">CWI78_09730</name>
</gene>
<dbReference type="RefSeq" id="WP_126782617.1">
    <property type="nucleotide sequence ID" value="NZ_PIQC01000007.1"/>
</dbReference>
<dbReference type="AlphaFoldDB" id="A0A432YUX2"/>
<keyword evidence="3" id="KW-1185">Reference proteome</keyword>
<evidence type="ECO:0000313" key="2">
    <source>
        <dbReference type="EMBL" id="RUO67128.1"/>
    </source>
</evidence>
<keyword evidence="1" id="KW-0732">Signal</keyword>
<dbReference type="Proteomes" id="UP000288058">
    <property type="component" value="Unassembled WGS sequence"/>
</dbReference>
<organism evidence="2 3">
    <name type="scientific">Idiomarina ramblicola</name>
    <dbReference type="NCBI Taxonomy" id="263724"/>
    <lineage>
        <taxon>Bacteria</taxon>
        <taxon>Pseudomonadati</taxon>
        <taxon>Pseudomonadota</taxon>
        <taxon>Gammaproteobacteria</taxon>
        <taxon>Alteromonadales</taxon>
        <taxon>Idiomarinaceae</taxon>
        <taxon>Idiomarina</taxon>
    </lineage>
</organism>
<feature type="signal peptide" evidence="1">
    <location>
        <begin position="1"/>
        <end position="22"/>
    </location>
</feature>
<accession>A0A432YUX2</accession>
<reference evidence="3" key="1">
    <citation type="journal article" date="2018" name="Front. Microbiol.">
        <title>Genome-Based Analysis Reveals the Taxonomy and Diversity of the Family Idiomarinaceae.</title>
        <authorList>
            <person name="Liu Y."/>
            <person name="Lai Q."/>
            <person name="Shao Z."/>
        </authorList>
    </citation>
    <scope>NUCLEOTIDE SEQUENCE [LARGE SCALE GENOMIC DNA]</scope>
    <source>
        <strain evidence="3">R22</strain>
    </source>
</reference>
<sequence>MKSLFKLVFFSSLLFMASFAYGETEKIQLLACYCEPEDFAFEAYKADEGKVYIYNKPEDGVKAFQVIKDREDGKPSVDVIEINNPDQQVVSALTSVLKVIPKVKTTQEAGDFDSLKGMESVLDLAGRLRAQGQLSLEISKATQSTIRADIQFLLSRARYAGQVSQLLVGKVKKGKRITFEDGSYALLVLSDAIIYDYDEVDLKFEILRLMDSEDRLVGETKMFYRDHQFSGNEDYINHYKNLMSQIGFSVSIDCTTSDEASISCEGESCTVAYHKSSC</sequence>
<protein>
    <submittedName>
        <fullName evidence="2">Uncharacterized protein</fullName>
    </submittedName>
</protein>
<comment type="caution">
    <text evidence="2">The sequence shown here is derived from an EMBL/GenBank/DDBJ whole genome shotgun (WGS) entry which is preliminary data.</text>
</comment>